<dbReference type="EMBL" id="UINC01003191">
    <property type="protein sequence ID" value="SVA04130.1"/>
    <property type="molecule type" value="Genomic_DNA"/>
</dbReference>
<dbReference type="CDD" id="cd04181">
    <property type="entry name" value="NTP_transferase"/>
    <property type="match status" value="1"/>
</dbReference>
<accession>A0A381SJ86</accession>
<feature type="domain" description="Nucleotidyl transferase" evidence="2">
    <location>
        <begin position="2"/>
        <end position="243"/>
    </location>
</feature>
<gene>
    <name evidence="3" type="ORF">METZ01_LOCUS56984</name>
</gene>
<dbReference type="GO" id="GO:0016740">
    <property type="term" value="F:transferase activity"/>
    <property type="evidence" value="ECO:0007669"/>
    <property type="project" value="UniProtKB-KW"/>
</dbReference>
<evidence type="ECO:0000256" key="1">
    <source>
        <dbReference type="ARBA" id="ARBA00022679"/>
    </source>
</evidence>
<keyword evidence="1" id="KW-0808">Transferase</keyword>
<evidence type="ECO:0000259" key="2">
    <source>
        <dbReference type="Pfam" id="PF00483"/>
    </source>
</evidence>
<proteinExistence type="predicted"/>
<protein>
    <recommendedName>
        <fullName evidence="2">Nucleotidyl transferase domain-containing protein</fullName>
    </recommendedName>
</protein>
<dbReference type="InterPro" id="IPR029044">
    <property type="entry name" value="Nucleotide-diphossugar_trans"/>
</dbReference>
<feature type="non-terminal residue" evidence="3">
    <location>
        <position position="284"/>
    </location>
</feature>
<dbReference type="Gene3D" id="3.90.550.10">
    <property type="entry name" value="Spore Coat Polysaccharide Biosynthesis Protein SpsA, Chain A"/>
    <property type="match status" value="1"/>
</dbReference>
<dbReference type="PANTHER" id="PTHR22572">
    <property type="entry name" value="SUGAR-1-PHOSPHATE GUANYL TRANSFERASE"/>
    <property type="match status" value="1"/>
</dbReference>
<dbReference type="Pfam" id="PF00483">
    <property type="entry name" value="NTP_transferase"/>
    <property type="match status" value="1"/>
</dbReference>
<sequence>MKAMILAAGKGTRVRPLTHKMPKPMIPVLGKPVMEYLVEQLARHSFDQIMVNVSHLAHTIENYFGDGRRWGVEIGYSFEGYLQDGNTVAQPIGSAGGIRRIQDFARFFDDTFLVVCGDALIDLDLTEVLRSHWKSGAIASVVVKEVPRQRVSNYGVVVCDDVGRITKFQEKPDLAEARSNLVNTGIYVFEPELIERIPADEEYDIGSDLFPTLEPSSFHAINVPFNWIDIGQLSDYWEANQLLMRGMLKGARMPGKERLPRIWTGLNVNVDWDEIRAEGPIYVG</sequence>
<dbReference type="FunFam" id="3.90.550.10:FF:000013">
    <property type="entry name" value="mannose-1-phosphate guanyltransferase beta"/>
    <property type="match status" value="1"/>
</dbReference>
<name>A0A381SJ86_9ZZZZ</name>
<reference evidence="3" key="1">
    <citation type="submission" date="2018-05" db="EMBL/GenBank/DDBJ databases">
        <authorList>
            <person name="Lanie J.A."/>
            <person name="Ng W.-L."/>
            <person name="Kazmierczak K.M."/>
            <person name="Andrzejewski T.M."/>
            <person name="Davidsen T.M."/>
            <person name="Wayne K.J."/>
            <person name="Tettelin H."/>
            <person name="Glass J.I."/>
            <person name="Rusch D."/>
            <person name="Podicherti R."/>
            <person name="Tsui H.-C.T."/>
            <person name="Winkler M.E."/>
        </authorList>
    </citation>
    <scope>NUCLEOTIDE SEQUENCE</scope>
</reference>
<organism evidence="3">
    <name type="scientific">marine metagenome</name>
    <dbReference type="NCBI Taxonomy" id="408172"/>
    <lineage>
        <taxon>unclassified sequences</taxon>
        <taxon>metagenomes</taxon>
        <taxon>ecological metagenomes</taxon>
    </lineage>
</organism>
<dbReference type="InterPro" id="IPR050486">
    <property type="entry name" value="Mannose-1P_guanyltransferase"/>
</dbReference>
<dbReference type="InterPro" id="IPR005835">
    <property type="entry name" value="NTP_transferase_dom"/>
</dbReference>
<dbReference type="AlphaFoldDB" id="A0A381SJ86"/>
<evidence type="ECO:0000313" key="3">
    <source>
        <dbReference type="EMBL" id="SVA04130.1"/>
    </source>
</evidence>
<dbReference type="SUPFAM" id="SSF53448">
    <property type="entry name" value="Nucleotide-diphospho-sugar transferases"/>
    <property type="match status" value="1"/>
</dbReference>